<dbReference type="Gene3D" id="3.30.70.360">
    <property type="match status" value="1"/>
</dbReference>
<evidence type="ECO:0000256" key="1">
    <source>
        <dbReference type="ARBA" id="ARBA00022801"/>
    </source>
</evidence>
<evidence type="ECO:0000313" key="3">
    <source>
        <dbReference type="EMBL" id="NDL61671.1"/>
    </source>
</evidence>
<dbReference type="PANTHER" id="PTHR11014">
    <property type="entry name" value="PEPTIDASE M20 FAMILY MEMBER"/>
    <property type="match status" value="1"/>
</dbReference>
<dbReference type="Proteomes" id="UP000461443">
    <property type="component" value="Unassembled WGS sequence"/>
</dbReference>
<feature type="domain" description="Peptidase M20 dimerisation" evidence="2">
    <location>
        <begin position="56"/>
        <end position="154"/>
    </location>
</feature>
<keyword evidence="4" id="KW-1185">Reference proteome</keyword>
<protein>
    <submittedName>
        <fullName evidence="3">Amidohydrolase</fullName>
    </submittedName>
</protein>
<dbReference type="EMBL" id="WUBS01000002">
    <property type="protein sequence ID" value="NDL61671.1"/>
    <property type="molecule type" value="Genomic_DNA"/>
</dbReference>
<dbReference type="GO" id="GO:0019877">
    <property type="term" value="P:diaminopimelate biosynthetic process"/>
    <property type="evidence" value="ECO:0007669"/>
    <property type="project" value="UniProtKB-ARBA"/>
</dbReference>
<evidence type="ECO:0000259" key="2">
    <source>
        <dbReference type="Pfam" id="PF07687"/>
    </source>
</evidence>
<evidence type="ECO:0000313" key="4">
    <source>
        <dbReference type="Proteomes" id="UP000461443"/>
    </source>
</evidence>
<reference evidence="3 4" key="2">
    <citation type="submission" date="2020-02" db="EMBL/GenBank/DDBJ databases">
        <title>The new genus of Enterobacteriales.</title>
        <authorList>
            <person name="Kim I.S."/>
        </authorList>
    </citation>
    <scope>NUCLEOTIDE SEQUENCE [LARGE SCALE GENOMIC DNA]</scope>
    <source>
        <strain evidence="3 4">SAP-6</strain>
    </source>
</reference>
<dbReference type="Pfam" id="PF07687">
    <property type="entry name" value="M20_dimer"/>
    <property type="match status" value="1"/>
</dbReference>
<gene>
    <name evidence="3" type="ORF">GRH90_02685</name>
</gene>
<proteinExistence type="predicted"/>
<dbReference type="SUPFAM" id="SSF53187">
    <property type="entry name" value="Zn-dependent exopeptidases"/>
    <property type="match status" value="1"/>
</dbReference>
<dbReference type="SUPFAM" id="SSF55031">
    <property type="entry name" value="Bacterial exopeptidase dimerisation domain"/>
    <property type="match status" value="1"/>
</dbReference>
<dbReference type="PANTHER" id="PTHR11014:SF63">
    <property type="entry name" value="METALLOPEPTIDASE, PUTATIVE (AFU_ORTHOLOGUE AFUA_6G09600)-RELATED"/>
    <property type="match status" value="1"/>
</dbReference>
<dbReference type="Gene3D" id="3.40.630.10">
    <property type="entry name" value="Zn peptidases"/>
    <property type="match status" value="1"/>
</dbReference>
<dbReference type="InterPro" id="IPR002933">
    <property type="entry name" value="Peptidase_M20"/>
</dbReference>
<dbReference type="GO" id="GO:0050118">
    <property type="term" value="F:N-acetyldiaminopimelate deacetylase activity"/>
    <property type="evidence" value="ECO:0007669"/>
    <property type="project" value="UniProtKB-ARBA"/>
</dbReference>
<accession>A0A845SGC0</accession>
<dbReference type="InterPro" id="IPR011650">
    <property type="entry name" value="Peptidase_M20_dimer"/>
</dbReference>
<reference evidence="3 4" key="1">
    <citation type="submission" date="2019-12" db="EMBL/GenBank/DDBJ databases">
        <authorList>
            <person name="Lee S.D."/>
        </authorList>
    </citation>
    <scope>NUCLEOTIDE SEQUENCE [LARGE SCALE GENOMIC DNA]</scope>
    <source>
        <strain evidence="3 4">SAP-6</strain>
    </source>
</reference>
<comment type="caution">
    <text evidence="3">The sequence shown here is derived from an EMBL/GenBank/DDBJ whole genome shotgun (WGS) entry which is preliminary data.</text>
</comment>
<dbReference type="NCBIfam" id="TIGR01891">
    <property type="entry name" value="amidohydrolases"/>
    <property type="match status" value="1"/>
</dbReference>
<dbReference type="FunFam" id="3.30.70.360:FF:000001">
    <property type="entry name" value="N-acetyldiaminopimelate deacetylase"/>
    <property type="match status" value="1"/>
</dbReference>
<name>A0A845SGC0_9GAMM</name>
<dbReference type="InterPro" id="IPR036264">
    <property type="entry name" value="Bact_exopeptidase_dim_dom"/>
</dbReference>
<dbReference type="AlphaFoldDB" id="A0A845SGC0"/>
<organism evidence="3 4">
    <name type="scientific">Acerihabitans arboris</name>
    <dbReference type="NCBI Taxonomy" id="2691583"/>
    <lineage>
        <taxon>Bacteria</taxon>
        <taxon>Pseudomonadati</taxon>
        <taxon>Pseudomonadota</taxon>
        <taxon>Gammaproteobacteria</taxon>
        <taxon>Enterobacterales</taxon>
        <taxon>Pectobacteriaceae</taxon>
        <taxon>Acerihabitans</taxon>
    </lineage>
</organism>
<sequence length="259" mass="27630">MLTAGDSLGAGSCRICAAGWRGAGAPGGVSVISGGHNAPDLPVGEFGTRSGPLHANVDRFEILINGKGAHAARPEEGVDGIVLAAHIITALQTLPSRGFSALESVVLSVTRITGDNTWNVLPEQVELEGTVRTHNTEIRALVPEKITRLIEHIAAGFGARAELRWHAGPPVLVNHAEWADFAKDVAAREGYRVHDQPPQMGGEDFAFYLHHLPGAFVNIGSASQFGLHHPRFDPSESLIAPAARYFTRLAQETLLKLAR</sequence>
<dbReference type="Pfam" id="PF01546">
    <property type="entry name" value="Peptidase_M20"/>
    <property type="match status" value="1"/>
</dbReference>
<dbReference type="InterPro" id="IPR017439">
    <property type="entry name" value="Amidohydrolase"/>
</dbReference>
<keyword evidence="1 3" id="KW-0378">Hydrolase</keyword>